<keyword evidence="1" id="KW-0175">Coiled coil</keyword>
<gene>
    <name evidence="3" type="primary">rad50</name>
    <name evidence="3" type="ORF">RP166_0690</name>
</gene>
<dbReference type="EMBL" id="CP055264">
    <property type="protein sequence ID" value="QKX95084.1"/>
    <property type="molecule type" value="Genomic_DNA"/>
</dbReference>
<feature type="transmembrane region" description="Helical" evidence="2">
    <location>
        <begin position="55"/>
        <end position="73"/>
    </location>
</feature>
<sequence>MKTPLDLIKTYLTFKSYFTWFLMASVIFGIVLFFKRKLSANQTNKKPTWKGYLTSFLIIIGVLGFIYLCFFYKPKEPSSKYVGQLINEIDKAIDKYDEIINNYQGLKDNWEQELTKMEAELKELHKAQELTQEQKAKIKEALDKNEDKIKEIKKQLKNTSGNITILKGQLQQKEAELNNKDKEIKDKQEELKITTNTDDKKRLQDEIQNLQGQTTEIVEQIMKIKREIANLEATREKYEANLSNAIKLRDSLQRDYDKLTSGEQKLFNQIKSIEQRRTEIQNNINEIKEKQAAIEVRKKGLETIRAGADAARQNLTAWDKTHEFSFGNLRDAIFQGAELFLDAYGGRGMLRAVGGGITKKDAGIIAKGGLIVHEVHRAVHFAQQLMQNEDGTPKMMDQQTFETITKRIEKELDEAKADFKDSEKKLEEYKICMEDNNLKNKMQVDKKQLTEFKKQDESVIKEYNDIIENLIYNKNLFSDVTNKHKTKNELEEKLEVKNVEIDARKEELKNKSPNYARAQERIKQKRYNKFLQPITN</sequence>
<keyword evidence="2" id="KW-1133">Transmembrane helix</keyword>
<proteinExistence type="predicted"/>
<protein>
    <submittedName>
        <fullName evidence="3">DNA double-strand break repair Rad50 ATPase</fullName>
    </submittedName>
</protein>
<keyword evidence="2" id="KW-0472">Membrane</keyword>
<evidence type="ECO:0000313" key="3">
    <source>
        <dbReference type="EMBL" id="QKX95084.1"/>
    </source>
</evidence>
<name>A0A859I910_9MOLU</name>
<dbReference type="Proteomes" id="UP000509122">
    <property type="component" value="Chromosome"/>
</dbReference>
<feature type="coiled-coil region" evidence="1">
    <location>
        <begin position="82"/>
        <end position="297"/>
    </location>
</feature>
<dbReference type="SUPFAM" id="SSF57997">
    <property type="entry name" value="Tropomyosin"/>
    <property type="match status" value="1"/>
</dbReference>
<feature type="transmembrane region" description="Helical" evidence="2">
    <location>
        <begin position="17"/>
        <end position="34"/>
    </location>
</feature>
<dbReference type="AlphaFoldDB" id="A0A859I910"/>
<organism evidence="3 4">
    <name type="scientific">Rapeseed phyllody phytoplasma</name>
    <dbReference type="NCBI Taxonomy" id="2490543"/>
    <lineage>
        <taxon>Bacteria</taxon>
        <taxon>Bacillati</taxon>
        <taxon>Mycoplasmatota</taxon>
        <taxon>Mollicutes</taxon>
        <taxon>Acholeplasmatales</taxon>
        <taxon>Acholeplasmataceae</taxon>
        <taxon>Candidatus Phytoplasma</taxon>
        <taxon>16SrI (Aster yellows group)</taxon>
    </lineage>
</organism>
<accession>A0A859I910</accession>
<keyword evidence="2" id="KW-0812">Transmembrane</keyword>
<feature type="coiled-coil region" evidence="1">
    <location>
        <begin position="405"/>
        <end position="432"/>
    </location>
</feature>
<reference evidence="3 4" key="1">
    <citation type="submission" date="2020-06" db="EMBL/GenBank/DDBJ databases">
        <title>Complete genome sequence of Candidatus Phytoplasma asteris RP166.</title>
        <authorList>
            <person name="Cho S.-T."/>
            <person name="Zwolinska A."/>
            <person name="Huang W."/>
            <person name="Wouters R."/>
            <person name="Hogenhout S.A."/>
            <person name="Kuo C.-H."/>
        </authorList>
    </citation>
    <scope>NUCLEOTIDE SEQUENCE [LARGE SCALE GENOMIC DNA]</scope>
    <source>
        <strain evidence="3">RP166</strain>
    </source>
</reference>
<evidence type="ECO:0000256" key="2">
    <source>
        <dbReference type="SAM" id="Phobius"/>
    </source>
</evidence>
<evidence type="ECO:0000256" key="1">
    <source>
        <dbReference type="SAM" id="Coils"/>
    </source>
</evidence>
<evidence type="ECO:0000313" key="4">
    <source>
        <dbReference type="Proteomes" id="UP000509122"/>
    </source>
</evidence>
<dbReference type="Gene3D" id="6.10.250.370">
    <property type="match status" value="1"/>
</dbReference>
<dbReference type="KEGG" id="rphy:RP166_0690"/>